<dbReference type="InterPro" id="IPR013320">
    <property type="entry name" value="ConA-like_dom_sf"/>
</dbReference>
<dbReference type="InterPro" id="IPR013783">
    <property type="entry name" value="Ig-like_fold"/>
</dbReference>
<feature type="signal peptide" evidence="1">
    <location>
        <begin position="1"/>
        <end position="15"/>
    </location>
</feature>
<reference evidence="3 4" key="1">
    <citation type="journal article" date="2019" name="Nat. Med.">
        <title>A library of human gut bacterial isolates paired with longitudinal multiomics data enables mechanistic microbiome research.</title>
        <authorList>
            <person name="Poyet M."/>
            <person name="Groussin M."/>
            <person name="Gibbons S.M."/>
            <person name="Avila-Pacheco J."/>
            <person name="Jiang X."/>
            <person name="Kearney S.M."/>
            <person name="Perrotta A.R."/>
            <person name="Berdy B."/>
            <person name="Zhao S."/>
            <person name="Lieberman T.D."/>
            <person name="Swanson P.K."/>
            <person name="Smith M."/>
            <person name="Roesemann S."/>
            <person name="Alexander J.E."/>
            <person name="Rich S.A."/>
            <person name="Livny J."/>
            <person name="Vlamakis H."/>
            <person name="Clish C."/>
            <person name="Bullock K."/>
            <person name="Deik A."/>
            <person name="Scott J."/>
            <person name="Pierce K.A."/>
            <person name="Xavier R.J."/>
            <person name="Alm E.J."/>
        </authorList>
    </citation>
    <scope>NUCLEOTIDE SEQUENCE [LARGE SCALE GENOMIC DNA]</scope>
    <source>
        <strain evidence="3 4">BIOML-A204</strain>
    </source>
</reference>
<proteinExistence type="predicted"/>
<gene>
    <name evidence="3" type="ORF">F2S36_11930</name>
</gene>
<comment type="caution">
    <text evidence="3">The sequence shown here is derived from an EMBL/GenBank/DDBJ whole genome shotgun (WGS) entry which is preliminary data.</text>
</comment>
<dbReference type="SUPFAM" id="SSF49899">
    <property type="entry name" value="Concanavalin A-like lectins/glucanases"/>
    <property type="match status" value="1"/>
</dbReference>
<accession>A0A9P4DN02</accession>
<feature type="chain" id="PRO_5040110558" description="BACON domain-containing protein" evidence="1">
    <location>
        <begin position="16"/>
        <end position="649"/>
    </location>
</feature>
<sequence length="649" mass="70733">MKISKIFLFTAAALALCGACDDSDDKVDPSTTEDKISISPTEGVVGSKGGDVSTMVTSSGEWTLEGAENAYVTPSAAKGKDGDIVAFTVKANDKEEDQVFTYTFACGKKTAPFKITLKKKASETEEQLELFYAEESNIIPREGGKVTVLVTSSGAWTLEGTADFVHPSSTSGEDGAEVVFEVDPNETEQERSADYVFKMGSKQVEFQIVEKGEVPETIEITSKAEMRLAYTAEERLAVELSTNVNYRDLTAEIVSEAEGWLTYTIARPTEGGADTDVTAYFSMAKNDGETPREATVTIKGVKNGAAVLKVTQLPQSKIEPEKLAYFLDVEAQTLDIPVTANVEFDVTVGEGADGWFTYNNADDSGLHFTVEALVDGSARSCEVVLTEKNAPDNAEPLTVNIKISQKSKGLIECVADMRRARCYFPYLKNANALNGLKNGAMEALVNIQDTRVAGSLSTIMGIEGKFLLRLGDVGVPWNQIQLAMSGGNRTDAKLELSELDRWYHVAVTWDDTFAYFYVDGELLYQAGISNYSGFNLGVAYGGSESDWNRAFWIGYAYNADRFFPGYMAEVRVWNRTLTKEEINAENHFYSVPVDSEGLVGYWKLNDGAGAIVKDSSPSGNDMVGEINVRSSNGQQIGDEGMNWVEMSLP</sequence>
<feature type="domain" description="BACON" evidence="2">
    <location>
        <begin position="155"/>
        <end position="208"/>
    </location>
</feature>
<dbReference type="Gene3D" id="2.60.120.200">
    <property type="match status" value="1"/>
</dbReference>
<dbReference type="AlphaFoldDB" id="A0A9P4DN02"/>
<evidence type="ECO:0000256" key="1">
    <source>
        <dbReference type="SAM" id="SignalP"/>
    </source>
</evidence>
<dbReference type="CDD" id="cd14948">
    <property type="entry name" value="BACON"/>
    <property type="match status" value="2"/>
</dbReference>
<dbReference type="Pfam" id="PF13385">
    <property type="entry name" value="Laminin_G_3"/>
    <property type="match status" value="1"/>
</dbReference>
<dbReference type="GO" id="GO:0004553">
    <property type="term" value="F:hydrolase activity, hydrolyzing O-glycosyl compounds"/>
    <property type="evidence" value="ECO:0007669"/>
    <property type="project" value="UniProtKB-ARBA"/>
</dbReference>
<evidence type="ECO:0000259" key="2">
    <source>
        <dbReference type="Pfam" id="PF13004"/>
    </source>
</evidence>
<keyword evidence="1" id="KW-0732">Signal</keyword>
<feature type="domain" description="BACON" evidence="2">
    <location>
        <begin position="251"/>
        <end position="312"/>
    </location>
</feature>
<dbReference type="EMBL" id="VVUY01000011">
    <property type="protein sequence ID" value="KAA2558854.1"/>
    <property type="molecule type" value="Genomic_DNA"/>
</dbReference>
<organism evidence="3 4">
    <name type="scientific">Alistipes onderdonkii</name>
    <dbReference type="NCBI Taxonomy" id="328813"/>
    <lineage>
        <taxon>Bacteria</taxon>
        <taxon>Pseudomonadati</taxon>
        <taxon>Bacteroidota</taxon>
        <taxon>Bacteroidia</taxon>
        <taxon>Bacteroidales</taxon>
        <taxon>Rikenellaceae</taxon>
        <taxon>Alistipes</taxon>
    </lineage>
</organism>
<name>A0A9P4DN02_9BACT</name>
<protein>
    <recommendedName>
        <fullName evidence="2">BACON domain-containing protein</fullName>
    </recommendedName>
</protein>
<dbReference type="GO" id="GO:0005975">
    <property type="term" value="P:carbohydrate metabolic process"/>
    <property type="evidence" value="ECO:0007669"/>
    <property type="project" value="UniProtKB-ARBA"/>
</dbReference>
<dbReference type="Gene3D" id="2.60.40.10">
    <property type="entry name" value="Immunoglobulins"/>
    <property type="match status" value="3"/>
</dbReference>
<dbReference type="Pfam" id="PF13004">
    <property type="entry name" value="BACON"/>
    <property type="match status" value="2"/>
</dbReference>
<dbReference type="InterPro" id="IPR024361">
    <property type="entry name" value="BACON"/>
</dbReference>
<dbReference type="Proteomes" id="UP000323119">
    <property type="component" value="Unassembled WGS sequence"/>
</dbReference>
<evidence type="ECO:0000313" key="4">
    <source>
        <dbReference type="Proteomes" id="UP000323119"/>
    </source>
</evidence>
<evidence type="ECO:0000313" key="3">
    <source>
        <dbReference type="EMBL" id="KAA2558854.1"/>
    </source>
</evidence>
<dbReference type="RefSeq" id="WP_055204657.1">
    <property type="nucleotide sequence ID" value="NZ_DAWEKN010000016.1"/>
</dbReference>